<accession>A0ABV9TW49</accession>
<dbReference type="InterPro" id="IPR002549">
    <property type="entry name" value="AI-2E-like"/>
</dbReference>
<keyword evidence="5 8" id="KW-0812">Transmembrane</keyword>
<dbReference type="EMBL" id="JBHSIT010000002">
    <property type="protein sequence ID" value="MFC4907656.1"/>
    <property type="molecule type" value="Genomic_DNA"/>
</dbReference>
<dbReference type="Pfam" id="PF01594">
    <property type="entry name" value="AI-2E_transport"/>
    <property type="match status" value="1"/>
</dbReference>
<dbReference type="PANTHER" id="PTHR21716:SF53">
    <property type="entry name" value="PERMEASE PERM-RELATED"/>
    <property type="match status" value="1"/>
</dbReference>
<evidence type="ECO:0000313" key="10">
    <source>
        <dbReference type="Proteomes" id="UP001595872"/>
    </source>
</evidence>
<sequence length="356" mass="37555">MRNDDEHRGGEPVAVRVIGPPVLHYVKVTGAILALFAVLALLWTARTVCVTVFLGLFLAAGLDPVVRRIQRVVPRRGLAVLLLVTALLVVLALLLAIVLRPAVTELRQLAGELPGLFDRISAKGGPLGSALDQRELRQHLQDAVKELPKVIGGSAKAVFGIVKGVASAAAMTATTFILMIYFLLAWPRMLARLERALRDPERIAVAHESLGKVGGYVTGQACISILAGAAAYAFLKIAGVPYPSLLAVVVGICDFIPQIGATLGAVICTLTALGESLGVAVATLVFFLVYQHVENYLIAPRVFSKAVELSPVAVFVSALFGVSVGGFVGAVIALPLTAALKVVATYLLRTYRPATD</sequence>
<evidence type="ECO:0000313" key="9">
    <source>
        <dbReference type="EMBL" id="MFC4907656.1"/>
    </source>
</evidence>
<feature type="transmembrane region" description="Helical" evidence="8">
    <location>
        <begin position="240"/>
        <end position="256"/>
    </location>
</feature>
<feature type="transmembrane region" description="Helical" evidence="8">
    <location>
        <begin position="213"/>
        <end position="234"/>
    </location>
</feature>
<gene>
    <name evidence="9" type="ORF">ACFPCY_10020</name>
</gene>
<feature type="transmembrane region" description="Helical" evidence="8">
    <location>
        <begin position="263"/>
        <end position="290"/>
    </location>
</feature>
<reference evidence="10" key="1">
    <citation type="journal article" date="2019" name="Int. J. Syst. Evol. Microbiol.">
        <title>The Global Catalogue of Microorganisms (GCM) 10K type strain sequencing project: providing services to taxonomists for standard genome sequencing and annotation.</title>
        <authorList>
            <consortium name="The Broad Institute Genomics Platform"/>
            <consortium name="The Broad Institute Genome Sequencing Center for Infectious Disease"/>
            <person name="Wu L."/>
            <person name="Ma J."/>
        </authorList>
    </citation>
    <scope>NUCLEOTIDE SEQUENCE [LARGE SCALE GENOMIC DNA]</scope>
    <source>
        <strain evidence="10">KLKA75</strain>
    </source>
</reference>
<proteinExistence type="inferred from homology"/>
<feature type="transmembrane region" description="Helical" evidence="8">
    <location>
        <begin position="310"/>
        <end position="343"/>
    </location>
</feature>
<evidence type="ECO:0000256" key="7">
    <source>
        <dbReference type="ARBA" id="ARBA00023136"/>
    </source>
</evidence>
<dbReference type="PANTHER" id="PTHR21716">
    <property type="entry name" value="TRANSMEMBRANE PROTEIN"/>
    <property type="match status" value="1"/>
</dbReference>
<evidence type="ECO:0000256" key="4">
    <source>
        <dbReference type="ARBA" id="ARBA00022475"/>
    </source>
</evidence>
<feature type="transmembrane region" description="Helical" evidence="8">
    <location>
        <begin position="78"/>
        <end position="99"/>
    </location>
</feature>
<keyword evidence="6 8" id="KW-1133">Transmembrane helix</keyword>
<keyword evidence="4" id="KW-1003">Cell membrane</keyword>
<protein>
    <submittedName>
        <fullName evidence="9">AI-2E family transporter</fullName>
    </submittedName>
</protein>
<evidence type="ECO:0000256" key="2">
    <source>
        <dbReference type="ARBA" id="ARBA00009773"/>
    </source>
</evidence>
<name>A0ABV9TW49_9ACTN</name>
<organism evidence="9 10">
    <name type="scientific">Actinomadura gamaensis</name>
    <dbReference type="NCBI Taxonomy" id="1763541"/>
    <lineage>
        <taxon>Bacteria</taxon>
        <taxon>Bacillati</taxon>
        <taxon>Actinomycetota</taxon>
        <taxon>Actinomycetes</taxon>
        <taxon>Streptosporangiales</taxon>
        <taxon>Thermomonosporaceae</taxon>
        <taxon>Actinomadura</taxon>
    </lineage>
</organism>
<evidence type="ECO:0000256" key="6">
    <source>
        <dbReference type="ARBA" id="ARBA00022989"/>
    </source>
</evidence>
<comment type="caution">
    <text evidence="9">The sequence shown here is derived from an EMBL/GenBank/DDBJ whole genome shotgun (WGS) entry which is preliminary data.</text>
</comment>
<feature type="transmembrane region" description="Helical" evidence="8">
    <location>
        <begin position="165"/>
        <end position="186"/>
    </location>
</feature>
<keyword evidence="10" id="KW-1185">Reference proteome</keyword>
<keyword evidence="3" id="KW-0813">Transport</keyword>
<evidence type="ECO:0000256" key="3">
    <source>
        <dbReference type="ARBA" id="ARBA00022448"/>
    </source>
</evidence>
<evidence type="ECO:0000256" key="1">
    <source>
        <dbReference type="ARBA" id="ARBA00004651"/>
    </source>
</evidence>
<evidence type="ECO:0000256" key="8">
    <source>
        <dbReference type="SAM" id="Phobius"/>
    </source>
</evidence>
<dbReference type="RefSeq" id="WP_378253582.1">
    <property type="nucleotide sequence ID" value="NZ_JBHSIT010000002.1"/>
</dbReference>
<comment type="subcellular location">
    <subcellularLocation>
        <location evidence="1">Cell membrane</location>
        <topology evidence="1">Multi-pass membrane protein</topology>
    </subcellularLocation>
</comment>
<dbReference type="Proteomes" id="UP001595872">
    <property type="component" value="Unassembled WGS sequence"/>
</dbReference>
<keyword evidence="7 8" id="KW-0472">Membrane</keyword>
<comment type="similarity">
    <text evidence="2">Belongs to the autoinducer-2 exporter (AI-2E) (TC 2.A.86) family.</text>
</comment>
<evidence type="ECO:0000256" key="5">
    <source>
        <dbReference type="ARBA" id="ARBA00022692"/>
    </source>
</evidence>
<feature type="transmembrane region" description="Helical" evidence="8">
    <location>
        <begin position="31"/>
        <end position="58"/>
    </location>
</feature>